<keyword evidence="3" id="KW-1185">Reference proteome</keyword>
<organism evidence="2 3">
    <name type="scientific">Candidatus Galacturonatibacter soehngenii</name>
    <dbReference type="NCBI Taxonomy" id="2307010"/>
    <lineage>
        <taxon>Bacteria</taxon>
        <taxon>Bacillati</taxon>
        <taxon>Bacillota</taxon>
        <taxon>Clostridia</taxon>
        <taxon>Lachnospirales</taxon>
        <taxon>Lachnospiraceae</taxon>
        <taxon>Candidatus Galacturonatibacter</taxon>
    </lineage>
</organism>
<evidence type="ECO:0000313" key="3">
    <source>
        <dbReference type="Proteomes" id="UP000461768"/>
    </source>
</evidence>
<dbReference type="AlphaFoldDB" id="A0A7V7QNV6"/>
<gene>
    <name evidence="2" type="ORF">F7O84_00195</name>
</gene>
<proteinExistence type="predicted"/>
<accession>A0A7V7QNV6</accession>
<name>A0A7V7QNV6_9FIRM</name>
<dbReference type="Proteomes" id="UP000461768">
    <property type="component" value="Unassembled WGS sequence"/>
</dbReference>
<protein>
    <submittedName>
        <fullName evidence="2">Uncharacterized protein</fullName>
    </submittedName>
</protein>
<reference evidence="2 3" key="2">
    <citation type="submission" date="2020-02" db="EMBL/GenBank/DDBJ databases">
        <title>Candidatus Galacturonibacter soehngenii shows hetero-acetogenic catabolism of galacturonic acid but lacks a canonical carbon monoxide dehydrogenase/acetyl-CoA synthase complex.</title>
        <authorList>
            <person name="Diender M."/>
            <person name="Stouten G.R."/>
            <person name="Petersen J.F."/>
            <person name="Nielsen P.H."/>
            <person name="Dueholm M.S."/>
            <person name="Pronk J.T."/>
            <person name="Van Loosdrecht M.C.M."/>
        </authorList>
    </citation>
    <scope>NUCLEOTIDE SEQUENCE [LARGE SCALE GENOMIC DNA]</scope>
    <source>
        <strain evidence="2">GalUA</strain>
    </source>
</reference>
<dbReference type="EMBL" id="WAGX01000002">
    <property type="protein sequence ID" value="KAB1440945.1"/>
    <property type="molecule type" value="Genomic_DNA"/>
</dbReference>
<keyword evidence="1" id="KW-0812">Transmembrane</keyword>
<keyword evidence="1" id="KW-1133">Transmembrane helix</keyword>
<keyword evidence="1" id="KW-0472">Membrane</keyword>
<comment type="caution">
    <text evidence="2">The sequence shown here is derived from an EMBL/GenBank/DDBJ whole genome shotgun (WGS) entry which is preliminary data.</text>
</comment>
<evidence type="ECO:0000313" key="2">
    <source>
        <dbReference type="EMBL" id="KAB1440945.1"/>
    </source>
</evidence>
<sequence>MDVESVDESLQLFALFAFLDVLSLAFLELDDFLLVVCVFVVLDFAMSSSSYHKYFIYKSYYPNNYIYYSQKNPAKNSLY</sequence>
<reference evidence="2 3" key="1">
    <citation type="submission" date="2019-09" db="EMBL/GenBank/DDBJ databases">
        <authorList>
            <person name="Valk L.C."/>
        </authorList>
    </citation>
    <scope>NUCLEOTIDE SEQUENCE [LARGE SCALE GENOMIC DNA]</scope>
    <source>
        <strain evidence="2">GalUA</strain>
    </source>
</reference>
<feature type="transmembrane region" description="Helical" evidence="1">
    <location>
        <begin position="12"/>
        <end position="45"/>
    </location>
</feature>
<evidence type="ECO:0000256" key="1">
    <source>
        <dbReference type="SAM" id="Phobius"/>
    </source>
</evidence>